<evidence type="ECO:0000313" key="3">
    <source>
        <dbReference type="Proteomes" id="UP000887222"/>
    </source>
</evidence>
<name>A0ABQ4PZ25_9BURK</name>
<reference evidence="2 3" key="1">
    <citation type="journal article" date="2022" name="Int. J. Syst. Evol. Microbiol.">
        <title>Noviherbaspirillum aridicola sp. nov., isolated from an arid soil in Pakistan.</title>
        <authorList>
            <person name="Khan I.U."/>
            <person name="Saqib M."/>
            <person name="Amin A."/>
            <person name="Hussain F."/>
            <person name="Li L."/>
            <person name="Liu Y.H."/>
            <person name="Fang B.Z."/>
            <person name="Ahmed I."/>
            <person name="Li W.J."/>
        </authorList>
    </citation>
    <scope>NUCLEOTIDE SEQUENCE [LARGE SCALE GENOMIC DNA]</scope>
    <source>
        <strain evidence="2 3">NCCP-691</strain>
    </source>
</reference>
<accession>A0ABQ4PZ25</accession>
<keyword evidence="3" id="KW-1185">Reference proteome</keyword>
<evidence type="ECO:0000313" key="2">
    <source>
        <dbReference type="EMBL" id="GIZ50114.1"/>
    </source>
</evidence>
<gene>
    <name evidence="2" type="ORF">NCCP691_01280</name>
</gene>
<proteinExistence type="predicted"/>
<dbReference type="Proteomes" id="UP000887222">
    <property type="component" value="Unassembled WGS sequence"/>
</dbReference>
<dbReference type="RefSeq" id="WP_220806302.1">
    <property type="nucleotide sequence ID" value="NZ_BPMK01000001.1"/>
</dbReference>
<comment type="caution">
    <text evidence="2">The sequence shown here is derived from an EMBL/GenBank/DDBJ whole genome shotgun (WGS) entry which is preliminary data.</text>
</comment>
<evidence type="ECO:0000256" key="1">
    <source>
        <dbReference type="SAM" id="MobiDB-lite"/>
    </source>
</evidence>
<feature type="region of interest" description="Disordered" evidence="1">
    <location>
        <begin position="34"/>
        <end position="59"/>
    </location>
</feature>
<organism evidence="2 3">
    <name type="scientific">Noviherbaspirillum aridicola</name>
    <dbReference type="NCBI Taxonomy" id="2849687"/>
    <lineage>
        <taxon>Bacteria</taxon>
        <taxon>Pseudomonadati</taxon>
        <taxon>Pseudomonadota</taxon>
        <taxon>Betaproteobacteria</taxon>
        <taxon>Burkholderiales</taxon>
        <taxon>Oxalobacteraceae</taxon>
        <taxon>Noviherbaspirillum</taxon>
    </lineage>
</organism>
<sequence length="59" mass="6230">MNIIETLKRLMPALGLMALCSAAILYLPQLNRDAGSPPAADSVTQQKAPPANPDRGEQA</sequence>
<dbReference type="EMBL" id="BPMK01000001">
    <property type="protein sequence ID" value="GIZ50114.1"/>
    <property type="molecule type" value="Genomic_DNA"/>
</dbReference>
<protein>
    <submittedName>
        <fullName evidence="2">Uncharacterized protein</fullName>
    </submittedName>
</protein>